<evidence type="ECO:0000256" key="4">
    <source>
        <dbReference type="ARBA" id="ARBA00022723"/>
    </source>
</evidence>
<feature type="binding site" evidence="8">
    <location>
        <position position="114"/>
    </location>
    <ligand>
        <name>Fe cation</name>
        <dbReference type="ChEBI" id="CHEBI:24875"/>
    </ligand>
</feature>
<feature type="binding site" evidence="8">
    <location>
        <position position="190"/>
    </location>
    <ligand>
        <name>substrate</name>
    </ligand>
</feature>
<dbReference type="AlphaFoldDB" id="A0A1G2Q4M5"/>
<dbReference type="FunFam" id="3.30.420.40:FF:000040">
    <property type="entry name" value="tRNA N6-adenosine threonylcarbamoyltransferase"/>
    <property type="match status" value="1"/>
</dbReference>
<name>A0A1G2Q4M5_9BACT</name>
<keyword evidence="6 8" id="KW-0012">Acyltransferase</keyword>
<feature type="binding site" evidence="8">
    <location>
        <position position="317"/>
    </location>
    <ligand>
        <name>Fe cation</name>
        <dbReference type="ChEBI" id="CHEBI:24875"/>
    </ligand>
</feature>
<keyword evidence="4 8" id="KW-0479">Metal-binding</keyword>
<evidence type="ECO:0000313" key="10">
    <source>
        <dbReference type="EMBL" id="OHA54791.1"/>
    </source>
</evidence>
<evidence type="ECO:0000256" key="1">
    <source>
        <dbReference type="ARBA" id="ARBA00022490"/>
    </source>
</evidence>
<dbReference type="SUPFAM" id="SSF53067">
    <property type="entry name" value="Actin-like ATPase domain"/>
    <property type="match status" value="2"/>
</dbReference>
<evidence type="ECO:0000256" key="6">
    <source>
        <dbReference type="ARBA" id="ARBA00023315"/>
    </source>
</evidence>
<keyword evidence="5 8" id="KW-0408">Iron</keyword>
<dbReference type="InterPro" id="IPR000905">
    <property type="entry name" value="Gcp-like_dom"/>
</dbReference>
<dbReference type="NCBIfam" id="TIGR00329">
    <property type="entry name" value="gcp_kae1"/>
    <property type="match status" value="1"/>
</dbReference>
<dbReference type="InterPro" id="IPR022450">
    <property type="entry name" value="TsaD"/>
</dbReference>
<dbReference type="PRINTS" id="PR00789">
    <property type="entry name" value="OSIALOPTASE"/>
</dbReference>
<evidence type="ECO:0000313" key="11">
    <source>
        <dbReference type="Proteomes" id="UP000178936"/>
    </source>
</evidence>
<dbReference type="PROSITE" id="PS01016">
    <property type="entry name" value="GLYCOPROTEASE"/>
    <property type="match status" value="1"/>
</dbReference>
<dbReference type="InterPro" id="IPR017861">
    <property type="entry name" value="KAE1/TsaD"/>
</dbReference>
<sequence>MNILGIETSCDETSLAVLEFSPKKIKLKSHLISSQVKLHAPWGGVVPELAARRHTEVIIPLLHQALKQARITPSKIDLIAVTGGPGLITALQVGVETAKTLALIWHKPLIPVNHIAGHLVSPFLATSSWPLANHKTTWPAVALVVSGGHTELYLMKSLGQQKLLGRTLDDAAGEAFDKVAKLLKLPYPGGPEVAKLAKNGNPAAFEFPRPMLNKTNYDFSFAGLKTAVLYAFEKAKKKPKTSGQELAANVCASFQAAACDVLVAKTLKAAAAAKAKTIIVAGGVSANKELRRQFMAQTRSLPAIRYTLFPDKEFTGDNAAMIALAGGIEANGHALKPYQNNWRRIQARSNWELW</sequence>
<gene>
    <name evidence="8" type="primary">tsaD</name>
    <name evidence="10" type="ORF">A2226_02890</name>
</gene>
<reference evidence="10 11" key="1">
    <citation type="journal article" date="2016" name="Nat. Commun.">
        <title>Thousands of microbial genomes shed light on interconnected biogeochemical processes in an aquifer system.</title>
        <authorList>
            <person name="Anantharaman K."/>
            <person name="Brown C.T."/>
            <person name="Hug L.A."/>
            <person name="Sharon I."/>
            <person name="Castelle C.J."/>
            <person name="Probst A.J."/>
            <person name="Thomas B.C."/>
            <person name="Singh A."/>
            <person name="Wilkins M.J."/>
            <person name="Karaoz U."/>
            <person name="Brodie E.L."/>
            <person name="Williams K.H."/>
            <person name="Hubbard S.S."/>
            <person name="Banfield J.F."/>
        </authorList>
    </citation>
    <scope>NUCLEOTIDE SEQUENCE [LARGE SCALE GENOMIC DNA]</scope>
</reference>
<accession>A0A1G2Q4M5</accession>
<dbReference type="NCBIfam" id="TIGR03723">
    <property type="entry name" value="T6A_TsaD_YgjD"/>
    <property type="match status" value="1"/>
</dbReference>
<evidence type="ECO:0000256" key="3">
    <source>
        <dbReference type="ARBA" id="ARBA00022694"/>
    </source>
</evidence>
<feature type="binding site" evidence="8">
    <location>
        <position position="118"/>
    </location>
    <ligand>
        <name>Fe cation</name>
        <dbReference type="ChEBI" id="CHEBI:24875"/>
    </ligand>
</feature>
<feature type="binding site" evidence="8">
    <location>
        <position position="177"/>
    </location>
    <ligand>
        <name>substrate</name>
    </ligand>
</feature>
<evidence type="ECO:0000256" key="8">
    <source>
        <dbReference type="HAMAP-Rule" id="MF_01445"/>
    </source>
</evidence>
<comment type="caution">
    <text evidence="8">Lacks conserved residue(s) required for the propagation of feature annotation.</text>
</comment>
<feature type="binding site" evidence="8">
    <location>
        <begin position="144"/>
        <end position="148"/>
    </location>
    <ligand>
        <name>substrate</name>
    </ligand>
</feature>
<dbReference type="CDD" id="cd24133">
    <property type="entry name" value="ASKHA_NBD_TsaD_bac"/>
    <property type="match status" value="1"/>
</dbReference>
<dbReference type="Proteomes" id="UP000178936">
    <property type="component" value="Unassembled WGS sequence"/>
</dbReference>
<dbReference type="GO" id="GO:0002949">
    <property type="term" value="P:tRNA threonylcarbamoyladenosine modification"/>
    <property type="evidence" value="ECO:0007669"/>
    <property type="project" value="UniProtKB-UniRule"/>
</dbReference>
<evidence type="ECO:0000256" key="2">
    <source>
        <dbReference type="ARBA" id="ARBA00022679"/>
    </source>
</evidence>
<keyword evidence="3 8" id="KW-0819">tRNA processing</keyword>
<proteinExistence type="inferred from homology"/>
<dbReference type="EC" id="2.3.1.234" evidence="8"/>
<dbReference type="GO" id="GO:0005506">
    <property type="term" value="F:iron ion binding"/>
    <property type="evidence" value="ECO:0007669"/>
    <property type="project" value="UniProtKB-UniRule"/>
</dbReference>
<protein>
    <recommendedName>
        <fullName evidence="8">tRNA N6-adenosine threonylcarbamoyltransferase</fullName>
        <ecNumber evidence="8">2.3.1.234</ecNumber>
    </recommendedName>
    <alternativeName>
        <fullName evidence="8">N6-L-threonylcarbamoyladenine synthase</fullName>
        <shortName evidence="8">t(6)A synthase</shortName>
    </alternativeName>
    <alternativeName>
        <fullName evidence="8">t(6)A37 threonylcarbamoyladenosine biosynthesis protein TsaD</fullName>
    </alternativeName>
    <alternativeName>
        <fullName evidence="8">tRNA threonylcarbamoyladenosine biosynthesis protein TsaD</fullName>
    </alternativeName>
</protein>
<comment type="similarity">
    <text evidence="8">Belongs to the KAE1 / TsaD family.</text>
</comment>
<comment type="function">
    <text evidence="8">Required for the formation of a threonylcarbamoyl group on adenosine at position 37 (t(6)A37) in tRNAs that read codons beginning with adenine. Is involved in the transfer of the threonylcarbamoyl moiety of threonylcarbamoyl-AMP (TC-AMP) to the N6 group of A37, together with TsaE and TsaB. TsaD likely plays a direct catalytic role in this reaction.</text>
</comment>
<dbReference type="GO" id="GO:0005737">
    <property type="term" value="C:cytoplasm"/>
    <property type="evidence" value="ECO:0007669"/>
    <property type="project" value="UniProtKB-SubCell"/>
</dbReference>
<evidence type="ECO:0000256" key="7">
    <source>
        <dbReference type="ARBA" id="ARBA00048117"/>
    </source>
</evidence>
<keyword evidence="2 8" id="KW-0808">Transferase</keyword>
<dbReference type="InterPro" id="IPR043129">
    <property type="entry name" value="ATPase_NBD"/>
</dbReference>
<dbReference type="HAMAP" id="MF_01445">
    <property type="entry name" value="TsaD"/>
    <property type="match status" value="1"/>
</dbReference>
<keyword evidence="1 8" id="KW-0963">Cytoplasm</keyword>
<organism evidence="10 11">
    <name type="scientific">Candidatus Veblenbacteria bacterium RIFOXYA2_FULL_43_9</name>
    <dbReference type="NCBI Taxonomy" id="1802425"/>
    <lineage>
        <taxon>Bacteria</taxon>
        <taxon>Candidatus Vebleniibacteriota</taxon>
    </lineage>
</organism>
<evidence type="ECO:0000256" key="5">
    <source>
        <dbReference type="ARBA" id="ARBA00023004"/>
    </source>
</evidence>
<dbReference type="Gene3D" id="3.30.420.40">
    <property type="match status" value="2"/>
</dbReference>
<dbReference type="Pfam" id="PF00814">
    <property type="entry name" value="TsaD"/>
    <property type="match status" value="1"/>
</dbReference>
<comment type="caution">
    <text evidence="10">The sequence shown here is derived from an EMBL/GenBank/DDBJ whole genome shotgun (WGS) entry which is preliminary data.</text>
</comment>
<dbReference type="EMBL" id="MHTB01000037">
    <property type="protein sequence ID" value="OHA54791.1"/>
    <property type="molecule type" value="Genomic_DNA"/>
</dbReference>
<feature type="binding site" evidence="8">
    <location>
        <position position="287"/>
    </location>
    <ligand>
        <name>substrate</name>
    </ligand>
</feature>
<comment type="subcellular location">
    <subcellularLocation>
        <location evidence="8">Cytoplasm</location>
    </subcellularLocation>
</comment>
<feature type="domain" description="Gcp-like" evidence="9">
    <location>
        <begin position="29"/>
        <end position="323"/>
    </location>
</feature>
<comment type="catalytic activity">
    <reaction evidence="7 8">
        <text>L-threonylcarbamoyladenylate + adenosine(37) in tRNA = N(6)-L-threonylcarbamoyladenosine(37) in tRNA + AMP + H(+)</text>
        <dbReference type="Rhea" id="RHEA:37059"/>
        <dbReference type="Rhea" id="RHEA-COMP:10162"/>
        <dbReference type="Rhea" id="RHEA-COMP:10163"/>
        <dbReference type="ChEBI" id="CHEBI:15378"/>
        <dbReference type="ChEBI" id="CHEBI:73682"/>
        <dbReference type="ChEBI" id="CHEBI:74411"/>
        <dbReference type="ChEBI" id="CHEBI:74418"/>
        <dbReference type="ChEBI" id="CHEBI:456215"/>
        <dbReference type="EC" id="2.3.1.234"/>
    </reaction>
</comment>
<dbReference type="PANTHER" id="PTHR11735">
    <property type="entry name" value="TRNA N6-ADENOSINE THREONYLCARBAMOYLTRANSFERASE"/>
    <property type="match status" value="1"/>
</dbReference>
<evidence type="ECO:0000259" key="9">
    <source>
        <dbReference type="Pfam" id="PF00814"/>
    </source>
</evidence>
<comment type="cofactor">
    <cofactor evidence="8">
        <name>Fe(2+)</name>
        <dbReference type="ChEBI" id="CHEBI:29033"/>
    </cofactor>
    <text evidence="8">Binds 1 Fe(2+) ion per subunit.</text>
</comment>
<dbReference type="InterPro" id="IPR017860">
    <property type="entry name" value="Peptidase_M22_CS"/>
</dbReference>
<dbReference type="PANTHER" id="PTHR11735:SF6">
    <property type="entry name" value="TRNA N6-ADENOSINE THREONYLCARBAMOYLTRANSFERASE, MITOCHONDRIAL"/>
    <property type="match status" value="1"/>
</dbReference>
<dbReference type="GO" id="GO:0061711">
    <property type="term" value="F:tRNA N(6)-L-threonylcarbamoyladenine synthase activity"/>
    <property type="evidence" value="ECO:0007669"/>
    <property type="project" value="UniProtKB-EC"/>
</dbReference>